<dbReference type="PANTHER" id="PTHR10039">
    <property type="entry name" value="AMELOGENIN"/>
    <property type="match status" value="1"/>
</dbReference>
<dbReference type="InterPro" id="IPR056884">
    <property type="entry name" value="NPHP3-like_N"/>
</dbReference>
<comment type="caution">
    <text evidence="3">The sequence shown here is derived from an EMBL/GenBank/DDBJ whole genome shotgun (WGS) entry which is preliminary data.</text>
</comment>
<dbReference type="PANTHER" id="PTHR10039:SF5">
    <property type="entry name" value="NACHT DOMAIN-CONTAINING PROTEIN"/>
    <property type="match status" value="1"/>
</dbReference>
<organism evidence="3 4">
    <name type="scientific">Lasiosphaeria hispida</name>
    <dbReference type="NCBI Taxonomy" id="260671"/>
    <lineage>
        <taxon>Eukaryota</taxon>
        <taxon>Fungi</taxon>
        <taxon>Dikarya</taxon>
        <taxon>Ascomycota</taxon>
        <taxon>Pezizomycotina</taxon>
        <taxon>Sordariomycetes</taxon>
        <taxon>Sordariomycetidae</taxon>
        <taxon>Sordariales</taxon>
        <taxon>Lasiosphaeriaceae</taxon>
        <taxon>Lasiosphaeria</taxon>
    </lineage>
</organism>
<dbReference type="EMBL" id="JAUIQD010000002">
    <property type="protein sequence ID" value="KAK3360446.1"/>
    <property type="molecule type" value="Genomic_DNA"/>
</dbReference>
<keyword evidence="1" id="KW-0677">Repeat</keyword>
<name>A0AAJ0HS40_9PEZI</name>
<feature type="domain" description="Nephrocystin 3-like N-terminal" evidence="2">
    <location>
        <begin position="255"/>
        <end position="354"/>
    </location>
</feature>
<dbReference type="Proteomes" id="UP001275084">
    <property type="component" value="Unassembled WGS sequence"/>
</dbReference>
<sequence length="378" mass="42395">MEGLAAVGAASSIVQLVDFSLKLLATGKEIRDSASGSTLQNEALEDIYRQMQSILQPVESFAASNVAQSRQSKSDHILPAARIAQRDCSEILSLLGKLRIRSGGNKHWGSMVASFKSMLGHSKLVEIETRLRTELASVSIELSKMIWNEVRKLDAKVDDLAIKLASRAEIYNDPQLKQLSESFAGLCIESNPMGSGTNQLSIKTLITGVETLREKTKQYDAVEKATHAKQAIIRSLHFPNRTHRHGAIPENHKETFDWIYSFPPFRRWMEDEGGIFWIHGKPGSGKSTLVKFLASNTRTQSCLDNWAHPHRVTIAAHYFWNLGTYMQKSLLGLMRTLVSEVMRKSPESIQSACPARWQMALEDQHVFALQKKYDMKGQ</sequence>
<dbReference type="InterPro" id="IPR027417">
    <property type="entry name" value="P-loop_NTPase"/>
</dbReference>
<proteinExistence type="predicted"/>
<dbReference type="AlphaFoldDB" id="A0AAJ0HS40"/>
<reference evidence="3" key="1">
    <citation type="journal article" date="2023" name="Mol. Phylogenet. Evol.">
        <title>Genome-scale phylogeny and comparative genomics of the fungal order Sordariales.</title>
        <authorList>
            <person name="Hensen N."/>
            <person name="Bonometti L."/>
            <person name="Westerberg I."/>
            <person name="Brannstrom I.O."/>
            <person name="Guillou S."/>
            <person name="Cros-Aarteil S."/>
            <person name="Calhoun S."/>
            <person name="Haridas S."/>
            <person name="Kuo A."/>
            <person name="Mondo S."/>
            <person name="Pangilinan J."/>
            <person name="Riley R."/>
            <person name="LaButti K."/>
            <person name="Andreopoulos B."/>
            <person name="Lipzen A."/>
            <person name="Chen C."/>
            <person name="Yan M."/>
            <person name="Daum C."/>
            <person name="Ng V."/>
            <person name="Clum A."/>
            <person name="Steindorff A."/>
            <person name="Ohm R.A."/>
            <person name="Martin F."/>
            <person name="Silar P."/>
            <person name="Natvig D.O."/>
            <person name="Lalanne C."/>
            <person name="Gautier V."/>
            <person name="Ament-Velasquez S.L."/>
            <person name="Kruys A."/>
            <person name="Hutchinson M.I."/>
            <person name="Powell A.J."/>
            <person name="Barry K."/>
            <person name="Miller A.N."/>
            <person name="Grigoriev I.V."/>
            <person name="Debuchy R."/>
            <person name="Gladieux P."/>
            <person name="Hiltunen Thoren M."/>
            <person name="Johannesson H."/>
        </authorList>
    </citation>
    <scope>NUCLEOTIDE SEQUENCE</scope>
    <source>
        <strain evidence="3">CBS 955.72</strain>
    </source>
</reference>
<evidence type="ECO:0000259" key="2">
    <source>
        <dbReference type="Pfam" id="PF24883"/>
    </source>
</evidence>
<reference evidence="3" key="2">
    <citation type="submission" date="2023-06" db="EMBL/GenBank/DDBJ databases">
        <authorList>
            <consortium name="Lawrence Berkeley National Laboratory"/>
            <person name="Haridas S."/>
            <person name="Hensen N."/>
            <person name="Bonometti L."/>
            <person name="Westerberg I."/>
            <person name="Brannstrom I.O."/>
            <person name="Guillou S."/>
            <person name="Cros-Aarteil S."/>
            <person name="Calhoun S."/>
            <person name="Kuo A."/>
            <person name="Mondo S."/>
            <person name="Pangilinan J."/>
            <person name="Riley R."/>
            <person name="Labutti K."/>
            <person name="Andreopoulos B."/>
            <person name="Lipzen A."/>
            <person name="Chen C."/>
            <person name="Yanf M."/>
            <person name="Daum C."/>
            <person name="Ng V."/>
            <person name="Clum A."/>
            <person name="Steindorff A."/>
            <person name="Ohm R."/>
            <person name="Martin F."/>
            <person name="Silar P."/>
            <person name="Natvig D."/>
            <person name="Lalanne C."/>
            <person name="Gautier V."/>
            <person name="Ament-Velasquez S.L."/>
            <person name="Kruys A."/>
            <person name="Hutchinson M.I."/>
            <person name="Powell A.J."/>
            <person name="Barry K."/>
            <person name="Miller A.N."/>
            <person name="Grigoriev I.V."/>
            <person name="Debuchy R."/>
            <person name="Gladieux P."/>
            <person name="Thoren M.H."/>
            <person name="Johannesson H."/>
        </authorList>
    </citation>
    <scope>NUCLEOTIDE SEQUENCE</scope>
    <source>
        <strain evidence="3">CBS 955.72</strain>
    </source>
</reference>
<evidence type="ECO:0000313" key="3">
    <source>
        <dbReference type="EMBL" id="KAK3360446.1"/>
    </source>
</evidence>
<protein>
    <recommendedName>
        <fullName evidence="2">Nephrocystin 3-like N-terminal domain-containing protein</fullName>
    </recommendedName>
</protein>
<evidence type="ECO:0000256" key="1">
    <source>
        <dbReference type="ARBA" id="ARBA00022737"/>
    </source>
</evidence>
<accession>A0AAJ0HS40</accession>
<keyword evidence="4" id="KW-1185">Reference proteome</keyword>
<evidence type="ECO:0000313" key="4">
    <source>
        <dbReference type="Proteomes" id="UP001275084"/>
    </source>
</evidence>
<dbReference type="SUPFAM" id="SSF52540">
    <property type="entry name" value="P-loop containing nucleoside triphosphate hydrolases"/>
    <property type="match status" value="2"/>
</dbReference>
<gene>
    <name evidence="3" type="ORF">B0T25DRAFT_130169</name>
</gene>
<dbReference type="Pfam" id="PF24883">
    <property type="entry name" value="NPHP3_N"/>
    <property type="match status" value="1"/>
</dbReference>